<reference evidence="5" key="1">
    <citation type="submission" date="2023-07" db="EMBL/GenBank/DDBJ databases">
        <title>Conexibacter stalactiti sp. nov., isolated from stalactites in a lava cave and emended description of the genus Conexibacter.</title>
        <authorList>
            <person name="Lee S.D."/>
        </authorList>
    </citation>
    <scope>NUCLEOTIDE SEQUENCE [LARGE SCALE GENOMIC DNA]</scope>
    <source>
        <strain evidence="5">KCTC 39840</strain>
    </source>
</reference>
<proteinExistence type="inferred from homology"/>
<dbReference type="InterPro" id="IPR036663">
    <property type="entry name" value="Fumarylacetoacetase_C_sf"/>
</dbReference>
<evidence type="ECO:0000256" key="2">
    <source>
        <dbReference type="ARBA" id="ARBA00022723"/>
    </source>
</evidence>
<sequence length="295" mass="30763">MSAPFRLATAAAGDGFEVVVGHAGGVTPLRALLGAGAAGSMLELFDDWAAAVAAIGDALASGAPSVAAPPPALDVPLRFPRKLICIGSNYRAHVEEMRSKPAQWPYSFVVPPTTTLVPSGATVALPRGAEQVDWEGEVAIVIGRRARDVAGAEADAAIGAYGIVNDLSVRDWTGPRRPAVGNDWVVGKAHDGFKPMAPWLTPAAFVAEPAALRIRTWVGGELKQDGSTRDMVFGFRQIVEHLSSVMTLEPGDVIATGTPAGVGKGSGQFLQPGDLVVVEVDQLGRLETTLTESKR</sequence>
<gene>
    <name evidence="4" type="ORF">R7226_11835</name>
</gene>
<keyword evidence="4" id="KW-0378">Hydrolase</keyword>
<dbReference type="SUPFAM" id="SSF56529">
    <property type="entry name" value="FAH"/>
    <property type="match status" value="1"/>
</dbReference>
<dbReference type="RefSeq" id="WP_318597368.1">
    <property type="nucleotide sequence ID" value="NZ_JAWSTH010000026.1"/>
</dbReference>
<evidence type="ECO:0000313" key="5">
    <source>
        <dbReference type="Proteomes" id="UP001284601"/>
    </source>
</evidence>
<dbReference type="Gene3D" id="3.90.850.10">
    <property type="entry name" value="Fumarylacetoacetase-like, C-terminal domain"/>
    <property type="match status" value="1"/>
</dbReference>
<comment type="similarity">
    <text evidence="1">Belongs to the FAH family.</text>
</comment>
<evidence type="ECO:0000259" key="3">
    <source>
        <dbReference type="Pfam" id="PF01557"/>
    </source>
</evidence>
<feature type="domain" description="Fumarylacetoacetase-like C-terminal" evidence="3">
    <location>
        <begin position="82"/>
        <end position="290"/>
    </location>
</feature>
<keyword evidence="5" id="KW-1185">Reference proteome</keyword>
<protein>
    <submittedName>
        <fullName evidence="4">Fumarylacetoacetate hydrolase family protein</fullName>
    </submittedName>
</protein>
<dbReference type="Pfam" id="PF01557">
    <property type="entry name" value="FAA_hydrolase"/>
    <property type="match status" value="1"/>
</dbReference>
<keyword evidence="2" id="KW-0479">Metal-binding</keyword>
<dbReference type="InterPro" id="IPR011234">
    <property type="entry name" value="Fumarylacetoacetase-like_C"/>
</dbReference>
<comment type="caution">
    <text evidence="4">The sequence shown here is derived from an EMBL/GenBank/DDBJ whole genome shotgun (WGS) entry which is preliminary data.</text>
</comment>
<dbReference type="InterPro" id="IPR051121">
    <property type="entry name" value="FAH"/>
</dbReference>
<dbReference type="EMBL" id="JAWSTH010000026">
    <property type="protein sequence ID" value="MDW5595034.1"/>
    <property type="molecule type" value="Genomic_DNA"/>
</dbReference>
<name>A0ABU4HQL4_9ACTN</name>
<dbReference type="Proteomes" id="UP001284601">
    <property type="component" value="Unassembled WGS sequence"/>
</dbReference>
<dbReference type="PANTHER" id="PTHR42796">
    <property type="entry name" value="FUMARYLACETOACETATE HYDROLASE DOMAIN-CONTAINING PROTEIN 2A-RELATED"/>
    <property type="match status" value="1"/>
</dbReference>
<evidence type="ECO:0000313" key="4">
    <source>
        <dbReference type="EMBL" id="MDW5595034.1"/>
    </source>
</evidence>
<dbReference type="PANTHER" id="PTHR42796:SF4">
    <property type="entry name" value="FUMARYLACETOACETATE HYDROLASE DOMAIN-CONTAINING PROTEIN 2A"/>
    <property type="match status" value="1"/>
</dbReference>
<accession>A0ABU4HQL4</accession>
<organism evidence="4 5">
    <name type="scientific">Conexibacter stalactiti</name>
    <dbReference type="NCBI Taxonomy" id="1940611"/>
    <lineage>
        <taxon>Bacteria</taxon>
        <taxon>Bacillati</taxon>
        <taxon>Actinomycetota</taxon>
        <taxon>Thermoleophilia</taxon>
        <taxon>Solirubrobacterales</taxon>
        <taxon>Conexibacteraceae</taxon>
        <taxon>Conexibacter</taxon>
    </lineage>
</organism>
<reference evidence="4 5" key="2">
    <citation type="submission" date="2023-10" db="EMBL/GenBank/DDBJ databases">
        <authorList>
            <person name="Han X.F."/>
        </authorList>
    </citation>
    <scope>NUCLEOTIDE SEQUENCE [LARGE SCALE GENOMIC DNA]</scope>
    <source>
        <strain evidence="4 5">KCTC 39840</strain>
    </source>
</reference>
<dbReference type="GO" id="GO:0016787">
    <property type="term" value="F:hydrolase activity"/>
    <property type="evidence" value="ECO:0007669"/>
    <property type="project" value="UniProtKB-KW"/>
</dbReference>
<evidence type="ECO:0000256" key="1">
    <source>
        <dbReference type="ARBA" id="ARBA00010211"/>
    </source>
</evidence>